<keyword evidence="3" id="KW-0812">Transmembrane</keyword>
<keyword evidence="1" id="KW-0175">Coiled coil</keyword>
<protein>
    <submittedName>
        <fullName evidence="4">Uncharacterized protein</fullName>
    </submittedName>
</protein>
<comment type="caution">
    <text evidence="4">The sequence shown here is derived from an EMBL/GenBank/DDBJ whole genome shotgun (WGS) entry which is preliminary data.</text>
</comment>
<organism evidence="4 5">
    <name type="scientific">Symbiodinium natans</name>
    <dbReference type="NCBI Taxonomy" id="878477"/>
    <lineage>
        <taxon>Eukaryota</taxon>
        <taxon>Sar</taxon>
        <taxon>Alveolata</taxon>
        <taxon>Dinophyceae</taxon>
        <taxon>Suessiales</taxon>
        <taxon>Symbiodiniaceae</taxon>
        <taxon>Symbiodinium</taxon>
    </lineage>
</organism>
<feature type="region of interest" description="Disordered" evidence="2">
    <location>
        <begin position="1255"/>
        <end position="1281"/>
    </location>
</feature>
<feature type="transmembrane region" description="Helical" evidence="3">
    <location>
        <begin position="1769"/>
        <end position="1795"/>
    </location>
</feature>
<evidence type="ECO:0000256" key="1">
    <source>
        <dbReference type="SAM" id="Coils"/>
    </source>
</evidence>
<dbReference type="Gene3D" id="3.40.50.300">
    <property type="entry name" value="P-loop containing nucleotide triphosphate hydrolases"/>
    <property type="match status" value="1"/>
</dbReference>
<keyword evidence="3" id="KW-1133">Transmembrane helix</keyword>
<evidence type="ECO:0000313" key="5">
    <source>
        <dbReference type="Proteomes" id="UP000604046"/>
    </source>
</evidence>
<keyword evidence="3" id="KW-0472">Membrane</keyword>
<evidence type="ECO:0000313" key="4">
    <source>
        <dbReference type="EMBL" id="CAE7505524.1"/>
    </source>
</evidence>
<gene>
    <name evidence="4" type="ORF">SNAT2548_LOCUS28319</name>
</gene>
<name>A0A812SX47_9DINO</name>
<reference evidence="4" key="1">
    <citation type="submission" date="2021-02" db="EMBL/GenBank/DDBJ databases">
        <authorList>
            <person name="Dougan E. K."/>
            <person name="Rhodes N."/>
            <person name="Thang M."/>
            <person name="Chan C."/>
        </authorList>
    </citation>
    <scope>NUCLEOTIDE SEQUENCE</scope>
</reference>
<dbReference type="SUPFAM" id="SSF52540">
    <property type="entry name" value="P-loop containing nucleoside triphosphate hydrolases"/>
    <property type="match status" value="1"/>
</dbReference>
<feature type="coiled-coil region" evidence="1">
    <location>
        <begin position="185"/>
        <end position="212"/>
    </location>
</feature>
<proteinExistence type="predicted"/>
<evidence type="ECO:0000256" key="3">
    <source>
        <dbReference type="SAM" id="Phobius"/>
    </source>
</evidence>
<evidence type="ECO:0000256" key="2">
    <source>
        <dbReference type="SAM" id="MobiDB-lite"/>
    </source>
</evidence>
<accession>A0A812SX47</accession>
<sequence>MFAECSRSEYLHASYRILCVNLEATASSLLLDSARPLRAALGRLRPQQAGGLAEAASAASVGISVGTMLVPHVLGASISAAGCFYITQQVSRVSQELGAESAHTRGRVDSLSVAVRALSEEVRDASRAMTAGFADLSAFLQRQNVDNILRRARAGHKQLTDDLEVFFARPSADHVLMLREGARGLRGALAEVLELNSELEEAGAEAADLARLLEVLLSGSRLALLADALVDEESAALRAGQAFARIAPAVGRFYWKHVGDGDDKPWRETIDALRSRFLAIVFAVASGPAHVAENPFGRLAFSAPHDRLYAGLFVEPRSLELRISLALQLVAPGSSASQVAVPSHPWMAIDDNVGSHDGDVASDDLFLQGLARLVPVPGSEVDPSSTAQLWNRLVLDGADLASALKSFSGQENRLPESAWRGLSDAARAHRLVPLALALHGSFVLPGALAEELQAWLAGVATVQDLELAQGSVSSSVALQQMAHALVHDTRSMEELLQKSRDVFDALTSMLQIALAHLSPAEQESVRELRSALDKDLDALNVQTRYVVLGGLVSAGKTSLVNALLLVAVAGAREELKEDRGGQLNLMPTSFNENTRIVTELELSPSCTAIEIRLLESLPQTAEHPPSLEVDNEMRLHTPQNFRLCEGYPVILSGPRPLRRLQKHLRELCAAEAPAGHRRLHVVLPSRNLDRALSIIDTPGLDSPSVWQQVSDLVQSKAFLFLWVASWDSTSAFGLQGHHLMELYRRSGQPLPPVLVLTKWDRLKSLPEFFDDPVALASQVRQRLTQLRRGTAPRAARHVQCSAADIEVIISALTPCWEASETGAQQHWRLGCPIVIGSQTLPQHSELQMDDGPEEGPANAAEYLRSLPLPATLRFTTAEGDAPLLLAATNASSALQAARSARMKEAEEDVTKLWHALLPLLSGMSEPLRINRRLHKIVVATQHAINILLKDDEKATVFPRSGGELLAARDRVVQSFRQRLEGYFSGLPAGPQDLATYLPPSGLEREECATCLIQDFLAQAHEAAKAEKSQFRYVKAVASLVLEKWQGKFLENMIRLEQQCLVELQRQISELMQMRGVIRHEAWGASLRGMMAPSLEALGAGGAVGYAVGLLLEVSVGASLGLGLSLGVAFAVAALFGQDSDLGRNLGLWSYADGQQRAIQTVLDNLNRPDYQAQAKQIVLEEFERRLAACMEQLADLRDASQSSREEAQAAISIQARVASAQQSLTIWFNRFVSDQLGRDPWLVPPPDDLRAALAQRTPAASDADSSDSQEEAAPENGMSGDNHTVSARMQWFAEAVRLRALEAVERWFVIQAYYLWWPMRASQYDAEMAGLRQVQFLYRLVYRGNGPVQGSICRAVAVLSEGPCTATQQAFLAARVQDGEKEVGAVEISEHIYGLMAQALRDLPQDHGYEVFGIGPFDCKELFSKGKCDECASNATDFGDYKGHTEGVEWLISFRNRLWGRTWPPSMLSPKVRALSECLASACQGFVEPLRTGDQSDDGGEVRSIEVEMPSLGRELEEKLETLRRQFELDLGQVRERLQALEARKHPDLGNSNVGAEGATMDNCKVDVNELAPQKEANSGEADLESTDVYFEESAWSIPVLAGIVDIDVGGFDRVFGGILVLLNFGMQAAFSWVLLTDAFIGEPFETRVESAKIWRTSVAHDYKYMDLADTSLVSRVCKGDGALILSTTQATLIHQINSFLGLDKGQFDHSLFQPGVLLSMICIILWTLCVYKEFRRIWLQLEAVWGLPKQQRTVFRDNAFVSMSWGRFCLLLATFLSRSLIATVLLFAGILWLARTTSIEELMLNAVALNAILDVDEFLFAGMTPIKIQHALQNLKPIQVKYSRRRSQSESVVHLASLFVLVFLSYYLLLSPLSETMLAVKNELCGGDQAFVVSYNTDTQQTFALNTAETRDYHILSASEIAVQNHKAVSPETTPGSAPVYLTFSANKDLFQADRTKSMAQEAAMTPFCVETVTQPGNPLYNDPSMQLMAEQRIGMAALSVGRADARNCSELADLCDSFDGRLLRLICGDTCGCLSPYSSAWYKVEAQGCATACLRVAQMRLQNGTCQDMPPDEDWRSFWTLYPSVLSSFYGRDVTQTTFYLNMNRTIHSMLAGGCPALAQDPVEFLTGASWCQGMPSLFRPLAVVCPVTCGCNTADAELPSYCPPSCMRPPGSNSSA</sequence>
<dbReference type="InterPro" id="IPR027417">
    <property type="entry name" value="P-loop_NTPase"/>
</dbReference>
<dbReference type="Proteomes" id="UP000604046">
    <property type="component" value="Unassembled WGS sequence"/>
</dbReference>
<keyword evidence="5" id="KW-1185">Reference proteome</keyword>
<feature type="transmembrane region" description="Helical" evidence="3">
    <location>
        <begin position="1852"/>
        <end position="1870"/>
    </location>
</feature>
<feature type="compositionally biased region" description="Acidic residues" evidence="2">
    <location>
        <begin position="1264"/>
        <end position="1273"/>
    </location>
</feature>
<dbReference type="EMBL" id="CAJNDS010002512">
    <property type="protein sequence ID" value="CAE7505524.1"/>
    <property type="molecule type" value="Genomic_DNA"/>
</dbReference>